<protein>
    <recommendedName>
        <fullName evidence="6">TBC1 domain family member 20</fullName>
    </recommendedName>
</protein>
<keyword evidence="3 8" id="KW-0812">Transmembrane</keyword>
<dbReference type="CTD" id="128637"/>
<feature type="transmembrane region" description="Helical" evidence="8">
    <location>
        <begin position="239"/>
        <end position="258"/>
    </location>
</feature>
<dbReference type="Gene3D" id="1.10.8.1310">
    <property type="match status" value="1"/>
</dbReference>
<feature type="region of interest" description="Disordered" evidence="7">
    <location>
        <begin position="1"/>
        <end position="29"/>
    </location>
</feature>
<evidence type="ECO:0000256" key="4">
    <source>
        <dbReference type="ARBA" id="ARBA00022989"/>
    </source>
</evidence>
<keyword evidence="5 8" id="KW-0472">Membrane</keyword>
<reference evidence="10" key="2">
    <citation type="submission" date="2025-08" db="UniProtKB">
        <authorList>
            <consortium name="Ensembl"/>
        </authorList>
    </citation>
    <scope>IDENTIFICATION</scope>
</reference>
<dbReference type="InterPro" id="IPR035969">
    <property type="entry name" value="Rab-GAP_TBC_sf"/>
</dbReference>
<dbReference type="Proteomes" id="UP001501920">
    <property type="component" value="Chromosome 21"/>
</dbReference>
<organism evidence="10 11">
    <name type="scientific">Pygocentrus nattereri</name>
    <name type="common">Red-bellied piranha</name>
    <dbReference type="NCBI Taxonomy" id="42514"/>
    <lineage>
        <taxon>Eukaryota</taxon>
        <taxon>Metazoa</taxon>
        <taxon>Chordata</taxon>
        <taxon>Craniata</taxon>
        <taxon>Vertebrata</taxon>
        <taxon>Euteleostomi</taxon>
        <taxon>Actinopterygii</taxon>
        <taxon>Neopterygii</taxon>
        <taxon>Teleostei</taxon>
        <taxon>Ostariophysi</taxon>
        <taxon>Characiformes</taxon>
        <taxon>Characoidei</taxon>
        <taxon>Pygocentrus</taxon>
    </lineage>
</organism>
<evidence type="ECO:0000313" key="10">
    <source>
        <dbReference type="Ensembl" id="ENSPNAP00000037809.1"/>
    </source>
</evidence>
<dbReference type="GO" id="GO:0005789">
    <property type="term" value="C:endoplasmic reticulum membrane"/>
    <property type="evidence" value="ECO:0007669"/>
    <property type="project" value="TreeGrafter"/>
</dbReference>
<gene>
    <name evidence="10" type="primary">TBC1D20</name>
</gene>
<keyword evidence="11" id="KW-1185">Reference proteome</keyword>
<dbReference type="RefSeq" id="XP_017560310.1">
    <property type="nucleotide sequence ID" value="XM_017704821.2"/>
</dbReference>
<evidence type="ECO:0000313" key="11">
    <source>
        <dbReference type="Proteomes" id="UP001501920"/>
    </source>
</evidence>
<feature type="transmembrane region" description="Helical" evidence="8">
    <location>
        <begin position="368"/>
        <end position="392"/>
    </location>
</feature>
<dbReference type="InterPro" id="IPR000195">
    <property type="entry name" value="Rab-GAP-TBC_dom"/>
</dbReference>
<evidence type="ECO:0000256" key="5">
    <source>
        <dbReference type="ARBA" id="ARBA00023136"/>
    </source>
</evidence>
<dbReference type="SMART" id="SM00164">
    <property type="entry name" value="TBC"/>
    <property type="match status" value="1"/>
</dbReference>
<sequence length="403" mass="45951">MNLKKSRSVGASSPLNGLGKQDAESRKKRKMAEITQALSMTPVDVGALRRMAISEGGLLTDEIRCKVWPRLLNVPVGSILEELDKVERENNKDYNQVLLDVQRSLRRFPPGMPDEQREGLQEELIDIILWVLQKNPQLHYYQGYHDIVVTFLLVLGERLATALVEKLSTHHLRDFMDPTMDNTKHILNYLMPIIERVNPEVYDFMQQAEVGTIFALSWLITWFGHVLSDFRHVVRLYDFFLACHPLMPIYFAAVIVLYREEEVLDCECDMAMLHHLLSQIPQDLPYETLISRAGDLFVQFPPSELAKEAAQQRSQQTAASTFKDFELASAQQRPDSVLRQRRKEQQQQAPVEAQRGTMAVVQPTARRFVRLAVMGLTVALGAAALAVVNSALEWAPKFDLLFP</sequence>
<dbReference type="InterPro" id="IPR045913">
    <property type="entry name" value="TBC20/Gyp8-like"/>
</dbReference>
<proteinExistence type="predicted"/>
<accession>A0A3B4ER85</accession>
<dbReference type="Ensembl" id="ENSPNAT00000041246.2">
    <property type="protein sequence ID" value="ENSPNAP00000037809.1"/>
    <property type="gene ID" value="ENSPNAG00000029862.2"/>
</dbReference>
<keyword evidence="2" id="KW-0343">GTPase activation</keyword>
<name>A0A3B4ER85_PYGNA</name>
<evidence type="ECO:0000259" key="9">
    <source>
        <dbReference type="PROSITE" id="PS50086"/>
    </source>
</evidence>
<evidence type="ECO:0000256" key="1">
    <source>
        <dbReference type="ARBA" id="ARBA00004141"/>
    </source>
</evidence>
<evidence type="ECO:0000256" key="8">
    <source>
        <dbReference type="SAM" id="Phobius"/>
    </source>
</evidence>
<dbReference type="STRING" id="42514.ENSPNAP00000037809"/>
<dbReference type="PROSITE" id="PS50086">
    <property type="entry name" value="TBC_RABGAP"/>
    <property type="match status" value="1"/>
</dbReference>
<dbReference type="PANTHER" id="PTHR20913">
    <property type="entry name" value="TBC1 DOMAIN FAMILY MEMBER 20/GTPASE"/>
    <property type="match status" value="1"/>
</dbReference>
<evidence type="ECO:0000256" key="7">
    <source>
        <dbReference type="SAM" id="MobiDB-lite"/>
    </source>
</evidence>
<dbReference type="OrthoDB" id="206700at2759"/>
<dbReference type="FunFam" id="1.10.8.1310:FF:000001">
    <property type="entry name" value="TBC1 domain family, member 20"/>
    <property type="match status" value="1"/>
</dbReference>
<dbReference type="GO" id="GO:0016050">
    <property type="term" value="P:vesicle organization"/>
    <property type="evidence" value="ECO:0007669"/>
    <property type="project" value="UniProtKB-ARBA"/>
</dbReference>
<dbReference type="FunFam" id="1.10.472.80:FF:000024">
    <property type="entry name" value="TBC1 domain family member 20"/>
    <property type="match status" value="1"/>
</dbReference>
<dbReference type="GO" id="GO:0006888">
    <property type="term" value="P:endoplasmic reticulum to Golgi vesicle-mediated transport"/>
    <property type="evidence" value="ECO:0007669"/>
    <property type="project" value="TreeGrafter"/>
</dbReference>
<dbReference type="Gene3D" id="1.10.472.80">
    <property type="entry name" value="Ypt/Rab-GAP domain of gyp1p, domain 3"/>
    <property type="match status" value="1"/>
</dbReference>
<dbReference type="Pfam" id="PF00566">
    <property type="entry name" value="RabGAP-TBC"/>
    <property type="match status" value="1"/>
</dbReference>
<dbReference type="SUPFAM" id="SSF47923">
    <property type="entry name" value="Ypt/Rab-GAP domain of gyp1p"/>
    <property type="match status" value="2"/>
</dbReference>
<evidence type="ECO:0000256" key="6">
    <source>
        <dbReference type="ARBA" id="ARBA00067516"/>
    </source>
</evidence>
<dbReference type="GeneTree" id="ENSGT00390000014944"/>
<dbReference type="GeneID" id="108431570"/>
<dbReference type="GO" id="GO:0005096">
    <property type="term" value="F:GTPase activator activity"/>
    <property type="evidence" value="ECO:0007669"/>
    <property type="project" value="UniProtKB-KW"/>
</dbReference>
<keyword evidence="4 8" id="KW-1133">Transmembrane helix</keyword>
<dbReference type="AlphaFoldDB" id="A0A3B4ER85"/>
<dbReference type="PANTHER" id="PTHR20913:SF10">
    <property type="entry name" value="TBC1 DOMAIN FAMILY MEMBER 20"/>
    <property type="match status" value="1"/>
</dbReference>
<dbReference type="GO" id="GO:0007030">
    <property type="term" value="P:Golgi organization"/>
    <property type="evidence" value="ECO:0007669"/>
    <property type="project" value="UniProtKB-ARBA"/>
</dbReference>
<feature type="region of interest" description="Disordered" evidence="7">
    <location>
        <begin position="332"/>
        <end position="356"/>
    </location>
</feature>
<feature type="domain" description="Rab-GAP TBC" evidence="9">
    <location>
        <begin position="58"/>
        <end position="244"/>
    </location>
</feature>
<evidence type="ECO:0000256" key="2">
    <source>
        <dbReference type="ARBA" id="ARBA00022468"/>
    </source>
</evidence>
<dbReference type="OMA" id="VYMFAQI"/>
<evidence type="ECO:0000256" key="3">
    <source>
        <dbReference type="ARBA" id="ARBA00022692"/>
    </source>
</evidence>
<reference evidence="10" key="3">
    <citation type="submission" date="2025-09" db="UniProtKB">
        <authorList>
            <consortium name="Ensembl"/>
        </authorList>
    </citation>
    <scope>IDENTIFICATION</scope>
</reference>
<reference evidence="10 11" key="1">
    <citation type="submission" date="2020-10" db="EMBL/GenBank/DDBJ databases">
        <title>Pygocentrus nattereri (red-bellied piranha) genome, fPygNat1, primary haplotype.</title>
        <authorList>
            <person name="Myers G."/>
            <person name="Meyer A."/>
            <person name="Karagic N."/>
            <person name="Pippel M."/>
            <person name="Winkler S."/>
            <person name="Tracey A."/>
            <person name="Wood J."/>
            <person name="Formenti G."/>
            <person name="Howe K."/>
            <person name="Fedrigo O."/>
            <person name="Jarvis E.D."/>
        </authorList>
    </citation>
    <scope>NUCLEOTIDE SEQUENCE [LARGE SCALE GENOMIC DNA]</scope>
</reference>
<comment type="subcellular location">
    <subcellularLocation>
        <location evidence="1">Membrane</location>
        <topology evidence="1">Multi-pass membrane protein</topology>
    </subcellularLocation>
</comment>